<name>A0A1R1PIX9_ZANCU</name>
<proteinExistence type="predicted"/>
<protein>
    <submittedName>
        <fullName evidence="1">Putative ankyrin repeat protein L63</fullName>
    </submittedName>
</protein>
<dbReference type="AlphaFoldDB" id="A0A1R1PIX9"/>
<evidence type="ECO:0000313" key="2">
    <source>
        <dbReference type="Proteomes" id="UP000188320"/>
    </source>
</evidence>
<dbReference type="Gene3D" id="1.25.40.20">
    <property type="entry name" value="Ankyrin repeat-containing domain"/>
    <property type="match status" value="1"/>
</dbReference>
<accession>A0A1R1PIX9</accession>
<dbReference type="InterPro" id="IPR036770">
    <property type="entry name" value="Ankyrin_rpt-contain_sf"/>
</dbReference>
<dbReference type="Proteomes" id="UP000188320">
    <property type="component" value="Unassembled WGS sequence"/>
</dbReference>
<comment type="caution">
    <text evidence="1">The sequence shown here is derived from an EMBL/GenBank/DDBJ whole genome shotgun (WGS) entry which is preliminary data.</text>
</comment>
<reference evidence="2" key="1">
    <citation type="submission" date="2017-01" db="EMBL/GenBank/DDBJ databases">
        <authorList>
            <person name="Wang Y."/>
            <person name="White M."/>
            <person name="Kvist S."/>
            <person name="Moncalvo J.-M."/>
        </authorList>
    </citation>
    <scope>NUCLEOTIDE SEQUENCE [LARGE SCALE GENOMIC DNA]</scope>
    <source>
        <strain evidence="2">COL-18-3</strain>
    </source>
</reference>
<organism evidence="1 2">
    <name type="scientific">Zancudomyces culisetae</name>
    <name type="common">Gut fungus</name>
    <name type="synonym">Smittium culisetae</name>
    <dbReference type="NCBI Taxonomy" id="1213189"/>
    <lineage>
        <taxon>Eukaryota</taxon>
        <taxon>Fungi</taxon>
        <taxon>Fungi incertae sedis</taxon>
        <taxon>Zoopagomycota</taxon>
        <taxon>Kickxellomycotina</taxon>
        <taxon>Harpellomycetes</taxon>
        <taxon>Harpellales</taxon>
        <taxon>Legeriomycetaceae</taxon>
        <taxon>Zancudomyces</taxon>
    </lineage>
</organism>
<sequence length="200" mass="23235">MLKRLVTNIKGLFTCDEFDKTEEAILRKGNLELAKEFFENSGNLDIDYNRGMHMAYKNGDLEIIRMIILRDFGVYIKDPVLITVICHSNNTCLLKYMFRKHQYIGAKKNHGIMEAYYNKNVEMMKLLISSGVNVDIYDCLALKLAFKLNDIDFAKFLLAFNPDYPNNFLRKLKKIVIGNSRKKPDVNNKRYSIARCILSS</sequence>
<dbReference type="OrthoDB" id="539213at2759"/>
<dbReference type="InterPro" id="IPR002110">
    <property type="entry name" value="Ankyrin_rpt"/>
</dbReference>
<dbReference type="SUPFAM" id="SSF48403">
    <property type="entry name" value="Ankyrin repeat"/>
    <property type="match status" value="1"/>
</dbReference>
<dbReference type="SMART" id="SM00248">
    <property type="entry name" value="ANK"/>
    <property type="match status" value="3"/>
</dbReference>
<gene>
    <name evidence="1" type="ORF">AX774_g5670</name>
</gene>
<dbReference type="EMBL" id="LSSK01001050">
    <property type="protein sequence ID" value="OMH80879.1"/>
    <property type="molecule type" value="Genomic_DNA"/>
</dbReference>
<evidence type="ECO:0000313" key="1">
    <source>
        <dbReference type="EMBL" id="OMH80879.1"/>
    </source>
</evidence>
<keyword evidence="2" id="KW-1185">Reference proteome</keyword>